<comment type="caution">
    <text evidence="1">The sequence shown here is derived from an EMBL/GenBank/DDBJ whole genome shotgun (WGS) entry which is preliminary data.</text>
</comment>
<dbReference type="EMBL" id="JANAVW010000001">
    <property type="protein sequence ID" value="MDT0134454.1"/>
    <property type="molecule type" value="Genomic_DNA"/>
</dbReference>
<protein>
    <submittedName>
        <fullName evidence="1">Uncharacterized protein</fullName>
    </submittedName>
</protein>
<sequence length="45" mass="5286">MRKPQTYRKPDFSVLRRGYEGHYCYLDGHSVTIARQDRQLGLCLG</sequence>
<accession>A0ABU2J1G4</accession>
<gene>
    <name evidence="1" type="ORF">NLX89_14015</name>
</gene>
<dbReference type="GeneID" id="89490878"/>
<keyword evidence="2" id="KW-1185">Reference proteome</keyword>
<dbReference type="Proteomes" id="UP001252207">
    <property type="component" value="Unassembled WGS sequence"/>
</dbReference>
<name>A0ABU2J1G4_9GAMM</name>
<proteinExistence type="predicted"/>
<evidence type="ECO:0000313" key="2">
    <source>
        <dbReference type="Proteomes" id="UP001252207"/>
    </source>
</evidence>
<evidence type="ECO:0000313" key="1">
    <source>
        <dbReference type="EMBL" id="MDT0134454.1"/>
    </source>
</evidence>
<dbReference type="RefSeq" id="WP_272671606.1">
    <property type="nucleotide sequence ID" value="NZ_CP145912.1"/>
</dbReference>
<organism evidence="1 2">
    <name type="scientific">Providencia huaxiensis</name>
    <dbReference type="NCBI Taxonomy" id="2027290"/>
    <lineage>
        <taxon>Bacteria</taxon>
        <taxon>Pseudomonadati</taxon>
        <taxon>Pseudomonadota</taxon>
        <taxon>Gammaproteobacteria</taxon>
        <taxon>Enterobacterales</taxon>
        <taxon>Morganellaceae</taxon>
        <taxon>Providencia</taxon>
    </lineage>
</organism>
<reference evidence="1 2" key="1">
    <citation type="submission" date="2022-06" db="EMBL/GenBank/DDBJ databases">
        <title>Chromosome and plasmid sequencings of Enterobacteriales species co-exiting double carbapenemases.</title>
        <authorList>
            <person name="Fu Y."/>
        </authorList>
    </citation>
    <scope>NUCLEOTIDE SEQUENCE [LARGE SCALE GENOMIC DNA]</scope>
    <source>
        <strain evidence="1 2">21030615019</strain>
    </source>
</reference>